<keyword evidence="3" id="KW-1185">Reference proteome</keyword>
<protein>
    <submittedName>
        <fullName evidence="2">Uncharacterized protein</fullName>
    </submittedName>
</protein>
<sequence length="127" mass="13703">MRPVKPSLRKVSAHTCEDGPPPTKTYPEPSKNFVFGLAPVPNISKLHGNVVSSLNTTFSTSSSLLPTISLMPLFIIMFTLFSQGNESSPGKSSISPVLMLKQAPCHGQRNRPSPKTPEPEPVVPKIP</sequence>
<feature type="compositionally biased region" description="Pro residues" evidence="1">
    <location>
        <begin position="114"/>
        <end position="127"/>
    </location>
</feature>
<dbReference type="Proteomes" id="UP000078200">
    <property type="component" value="Unassembled WGS sequence"/>
</dbReference>
<dbReference type="EnsemblMetazoa" id="GAUT050283-RA">
    <property type="protein sequence ID" value="GAUT050283-PA"/>
    <property type="gene ID" value="GAUT050283"/>
</dbReference>
<dbReference type="AlphaFoldDB" id="A0A1A9VWW4"/>
<accession>A0A1A9VWW4</accession>
<evidence type="ECO:0000256" key="1">
    <source>
        <dbReference type="SAM" id="MobiDB-lite"/>
    </source>
</evidence>
<feature type="region of interest" description="Disordered" evidence="1">
    <location>
        <begin position="1"/>
        <end position="28"/>
    </location>
</feature>
<dbReference type="VEuPathDB" id="VectorBase:GAUT050283"/>
<organism evidence="2 3">
    <name type="scientific">Glossina austeni</name>
    <name type="common">Savannah tsetse fly</name>
    <dbReference type="NCBI Taxonomy" id="7395"/>
    <lineage>
        <taxon>Eukaryota</taxon>
        <taxon>Metazoa</taxon>
        <taxon>Ecdysozoa</taxon>
        <taxon>Arthropoda</taxon>
        <taxon>Hexapoda</taxon>
        <taxon>Insecta</taxon>
        <taxon>Pterygota</taxon>
        <taxon>Neoptera</taxon>
        <taxon>Endopterygota</taxon>
        <taxon>Diptera</taxon>
        <taxon>Brachycera</taxon>
        <taxon>Muscomorpha</taxon>
        <taxon>Hippoboscoidea</taxon>
        <taxon>Glossinidae</taxon>
        <taxon>Glossina</taxon>
    </lineage>
</organism>
<feature type="region of interest" description="Disordered" evidence="1">
    <location>
        <begin position="84"/>
        <end position="127"/>
    </location>
</feature>
<proteinExistence type="predicted"/>
<evidence type="ECO:0000313" key="3">
    <source>
        <dbReference type="Proteomes" id="UP000078200"/>
    </source>
</evidence>
<evidence type="ECO:0000313" key="2">
    <source>
        <dbReference type="EnsemblMetazoa" id="GAUT050283-PA"/>
    </source>
</evidence>
<name>A0A1A9VWW4_GLOAU</name>
<reference evidence="2" key="1">
    <citation type="submission" date="2020-05" db="UniProtKB">
        <authorList>
            <consortium name="EnsemblMetazoa"/>
        </authorList>
    </citation>
    <scope>IDENTIFICATION</scope>
    <source>
        <strain evidence="2">TTRI</strain>
    </source>
</reference>
<feature type="compositionally biased region" description="Polar residues" evidence="1">
    <location>
        <begin position="84"/>
        <end position="95"/>
    </location>
</feature>